<evidence type="ECO:0000256" key="1">
    <source>
        <dbReference type="SAM" id="Phobius"/>
    </source>
</evidence>
<comment type="caution">
    <text evidence="2">The sequence shown here is derived from an EMBL/GenBank/DDBJ whole genome shotgun (WGS) entry which is preliminary data.</text>
</comment>
<name>X1QZ22_9ZZZZ</name>
<keyword evidence="1" id="KW-0472">Membrane</keyword>
<gene>
    <name evidence="2" type="ORF">S12H4_25376</name>
</gene>
<accession>X1QZ22</accession>
<protein>
    <submittedName>
        <fullName evidence="2">Uncharacterized protein</fullName>
    </submittedName>
</protein>
<dbReference type="EMBL" id="BARW01014197">
    <property type="protein sequence ID" value="GAI73822.1"/>
    <property type="molecule type" value="Genomic_DNA"/>
</dbReference>
<proteinExistence type="predicted"/>
<feature type="non-terminal residue" evidence="2">
    <location>
        <position position="71"/>
    </location>
</feature>
<feature type="non-terminal residue" evidence="2">
    <location>
        <position position="1"/>
    </location>
</feature>
<evidence type="ECO:0000313" key="2">
    <source>
        <dbReference type="EMBL" id="GAI73822.1"/>
    </source>
</evidence>
<feature type="transmembrane region" description="Helical" evidence="1">
    <location>
        <begin position="38"/>
        <end position="58"/>
    </location>
</feature>
<keyword evidence="1" id="KW-1133">Transmembrane helix</keyword>
<reference evidence="2" key="1">
    <citation type="journal article" date="2014" name="Front. Microbiol.">
        <title>High frequency of phylogenetically diverse reductive dehalogenase-homologous genes in deep subseafloor sedimentary metagenomes.</title>
        <authorList>
            <person name="Kawai M."/>
            <person name="Futagami T."/>
            <person name="Toyoda A."/>
            <person name="Takaki Y."/>
            <person name="Nishi S."/>
            <person name="Hori S."/>
            <person name="Arai W."/>
            <person name="Tsubouchi T."/>
            <person name="Morono Y."/>
            <person name="Uchiyama I."/>
            <person name="Ito T."/>
            <person name="Fujiyama A."/>
            <person name="Inagaki F."/>
            <person name="Takami H."/>
        </authorList>
    </citation>
    <scope>NUCLEOTIDE SEQUENCE</scope>
    <source>
        <strain evidence="2">Expedition CK06-06</strain>
    </source>
</reference>
<organism evidence="2">
    <name type="scientific">marine sediment metagenome</name>
    <dbReference type="NCBI Taxonomy" id="412755"/>
    <lineage>
        <taxon>unclassified sequences</taxon>
        <taxon>metagenomes</taxon>
        <taxon>ecological metagenomes</taxon>
    </lineage>
</organism>
<keyword evidence="1" id="KW-0812">Transmembrane</keyword>
<sequence length="71" mass="8126">LYTLLLIYFFIFTKYKNKLAVMYKENILKKLKASKITILKRTVLIAVVVLILVSLLVVSPKKASAITLKEL</sequence>
<dbReference type="AlphaFoldDB" id="X1QZ22"/>